<proteinExistence type="predicted"/>
<keyword evidence="4" id="KW-1185">Reference proteome</keyword>
<feature type="region of interest" description="Disordered" evidence="1">
    <location>
        <begin position="15"/>
        <end position="70"/>
    </location>
</feature>
<evidence type="ECO:0000256" key="2">
    <source>
        <dbReference type="SAM" id="SignalP"/>
    </source>
</evidence>
<sequence>MYFSVLLLWMKAAPSSAGRRKRAWSESDEDEISERKPQSSLLRENSADLQNSDGEFRDKRQENAAVDDED</sequence>
<evidence type="ECO:0000313" key="3">
    <source>
        <dbReference type="EMBL" id="PNT07053.1"/>
    </source>
</evidence>
<organism evidence="3 4">
    <name type="scientific">Populus trichocarpa</name>
    <name type="common">Western balsam poplar</name>
    <name type="synonym">Populus balsamifera subsp. trichocarpa</name>
    <dbReference type="NCBI Taxonomy" id="3694"/>
    <lineage>
        <taxon>Eukaryota</taxon>
        <taxon>Viridiplantae</taxon>
        <taxon>Streptophyta</taxon>
        <taxon>Embryophyta</taxon>
        <taxon>Tracheophyta</taxon>
        <taxon>Spermatophyta</taxon>
        <taxon>Magnoliopsida</taxon>
        <taxon>eudicotyledons</taxon>
        <taxon>Gunneridae</taxon>
        <taxon>Pentapetalae</taxon>
        <taxon>rosids</taxon>
        <taxon>fabids</taxon>
        <taxon>Malpighiales</taxon>
        <taxon>Salicaceae</taxon>
        <taxon>Saliceae</taxon>
        <taxon>Populus</taxon>
    </lineage>
</organism>
<gene>
    <name evidence="3" type="ORF">POPTR_013G064900</name>
</gene>
<dbReference type="AlphaFoldDB" id="A0A2K1Y1Y8"/>
<dbReference type="EMBL" id="CM009302">
    <property type="protein sequence ID" value="PNT07053.1"/>
    <property type="molecule type" value="Genomic_DNA"/>
</dbReference>
<keyword evidence="2" id="KW-0732">Signal</keyword>
<evidence type="ECO:0000256" key="1">
    <source>
        <dbReference type="SAM" id="MobiDB-lite"/>
    </source>
</evidence>
<name>A0A2K1Y1Y8_POPTR</name>
<accession>A0A2K1Y1Y8</accession>
<dbReference type="InParanoid" id="A0A2K1Y1Y8"/>
<reference evidence="3 4" key="1">
    <citation type="journal article" date="2006" name="Science">
        <title>The genome of black cottonwood, Populus trichocarpa (Torr. &amp; Gray).</title>
        <authorList>
            <person name="Tuskan G.A."/>
            <person name="Difazio S."/>
            <person name="Jansson S."/>
            <person name="Bohlmann J."/>
            <person name="Grigoriev I."/>
            <person name="Hellsten U."/>
            <person name="Putnam N."/>
            <person name="Ralph S."/>
            <person name="Rombauts S."/>
            <person name="Salamov A."/>
            <person name="Schein J."/>
            <person name="Sterck L."/>
            <person name="Aerts A."/>
            <person name="Bhalerao R.R."/>
            <person name="Bhalerao R.P."/>
            <person name="Blaudez D."/>
            <person name="Boerjan W."/>
            <person name="Brun A."/>
            <person name="Brunner A."/>
            <person name="Busov V."/>
            <person name="Campbell M."/>
            <person name="Carlson J."/>
            <person name="Chalot M."/>
            <person name="Chapman J."/>
            <person name="Chen G.L."/>
            <person name="Cooper D."/>
            <person name="Coutinho P.M."/>
            <person name="Couturier J."/>
            <person name="Covert S."/>
            <person name="Cronk Q."/>
            <person name="Cunningham R."/>
            <person name="Davis J."/>
            <person name="Degroeve S."/>
            <person name="Dejardin A."/>
            <person name="Depamphilis C."/>
            <person name="Detter J."/>
            <person name="Dirks B."/>
            <person name="Dubchak I."/>
            <person name="Duplessis S."/>
            <person name="Ehlting J."/>
            <person name="Ellis B."/>
            <person name="Gendler K."/>
            <person name="Goodstein D."/>
            <person name="Gribskov M."/>
            <person name="Grimwood J."/>
            <person name="Groover A."/>
            <person name="Gunter L."/>
            <person name="Hamberger B."/>
            <person name="Heinze B."/>
            <person name="Helariutta Y."/>
            <person name="Henrissat B."/>
            <person name="Holligan D."/>
            <person name="Holt R."/>
            <person name="Huang W."/>
            <person name="Islam-Faridi N."/>
            <person name="Jones S."/>
            <person name="Jones-Rhoades M."/>
            <person name="Jorgensen R."/>
            <person name="Joshi C."/>
            <person name="Kangasjarvi J."/>
            <person name="Karlsson J."/>
            <person name="Kelleher C."/>
            <person name="Kirkpatrick R."/>
            <person name="Kirst M."/>
            <person name="Kohler A."/>
            <person name="Kalluri U."/>
            <person name="Larimer F."/>
            <person name="Leebens-Mack J."/>
            <person name="Leple J.C."/>
            <person name="Locascio P."/>
            <person name="Lou Y."/>
            <person name="Lucas S."/>
            <person name="Martin F."/>
            <person name="Montanini B."/>
            <person name="Napoli C."/>
            <person name="Nelson D.R."/>
            <person name="Nelson C."/>
            <person name="Nieminen K."/>
            <person name="Nilsson O."/>
            <person name="Pereda V."/>
            <person name="Peter G."/>
            <person name="Philippe R."/>
            <person name="Pilate G."/>
            <person name="Poliakov A."/>
            <person name="Razumovskaya J."/>
            <person name="Richardson P."/>
            <person name="Rinaldi C."/>
            <person name="Ritland K."/>
            <person name="Rouze P."/>
            <person name="Ryaboy D."/>
            <person name="Schmutz J."/>
            <person name="Schrader J."/>
            <person name="Segerman B."/>
            <person name="Shin H."/>
            <person name="Siddiqui A."/>
            <person name="Sterky F."/>
            <person name="Terry A."/>
            <person name="Tsai C.J."/>
            <person name="Uberbacher E."/>
            <person name="Unneberg P."/>
            <person name="Vahala J."/>
            <person name="Wall K."/>
            <person name="Wessler S."/>
            <person name="Yang G."/>
            <person name="Yin T."/>
            <person name="Douglas C."/>
            <person name="Marra M."/>
            <person name="Sandberg G."/>
            <person name="Van de Peer Y."/>
            <person name="Rokhsar D."/>
        </authorList>
    </citation>
    <scope>NUCLEOTIDE SEQUENCE [LARGE SCALE GENOMIC DNA]</scope>
    <source>
        <strain evidence="4">cv. Nisqually</strain>
    </source>
</reference>
<feature type="chain" id="PRO_5014459101" evidence="2">
    <location>
        <begin position="18"/>
        <end position="70"/>
    </location>
</feature>
<feature type="compositionally biased region" description="Polar residues" evidence="1">
    <location>
        <begin position="38"/>
        <end position="53"/>
    </location>
</feature>
<evidence type="ECO:0000313" key="4">
    <source>
        <dbReference type="Proteomes" id="UP000006729"/>
    </source>
</evidence>
<protein>
    <submittedName>
        <fullName evidence="3">Uncharacterized protein</fullName>
    </submittedName>
</protein>
<dbReference type="Proteomes" id="UP000006729">
    <property type="component" value="Chromosome 13"/>
</dbReference>
<feature type="signal peptide" evidence="2">
    <location>
        <begin position="1"/>
        <end position="17"/>
    </location>
</feature>